<accession>A0A3L7JCS4</accession>
<keyword evidence="2" id="KW-0732">Signal</keyword>
<name>A0A3L7JCS4_9HYPH</name>
<feature type="chain" id="PRO_5018075137" evidence="2">
    <location>
        <begin position="22"/>
        <end position="258"/>
    </location>
</feature>
<evidence type="ECO:0000313" key="4">
    <source>
        <dbReference type="Proteomes" id="UP000281094"/>
    </source>
</evidence>
<dbReference type="GO" id="GO:0015562">
    <property type="term" value="F:efflux transmembrane transporter activity"/>
    <property type="evidence" value="ECO:0007669"/>
    <property type="project" value="TreeGrafter"/>
</dbReference>
<dbReference type="PANTHER" id="PTHR30469:SF15">
    <property type="entry name" value="HLYD FAMILY OF SECRETION PROTEINS"/>
    <property type="match status" value="1"/>
</dbReference>
<reference evidence="3 4" key="1">
    <citation type="submission" date="2018-10" db="EMBL/GenBank/DDBJ databases">
        <title>Notoacmeibacter sp. M2BS9Y-3-1, whole genome shotgun sequence.</title>
        <authorList>
            <person name="Tuo L."/>
        </authorList>
    </citation>
    <scope>NUCLEOTIDE SEQUENCE [LARGE SCALE GENOMIC DNA]</scope>
    <source>
        <strain evidence="3 4">M2BS9Y-3-1</strain>
    </source>
</reference>
<dbReference type="EMBL" id="RCWN01000001">
    <property type="protein sequence ID" value="RLQ88115.1"/>
    <property type="molecule type" value="Genomic_DNA"/>
</dbReference>
<dbReference type="Proteomes" id="UP000281094">
    <property type="component" value="Unassembled WGS sequence"/>
</dbReference>
<dbReference type="GO" id="GO:1990281">
    <property type="term" value="C:efflux pump complex"/>
    <property type="evidence" value="ECO:0007669"/>
    <property type="project" value="TreeGrafter"/>
</dbReference>
<organism evidence="3 4">
    <name type="scientific">Notoacmeibacter ruber</name>
    <dbReference type="NCBI Taxonomy" id="2670375"/>
    <lineage>
        <taxon>Bacteria</taxon>
        <taxon>Pseudomonadati</taxon>
        <taxon>Pseudomonadota</taxon>
        <taxon>Alphaproteobacteria</taxon>
        <taxon>Hyphomicrobiales</taxon>
        <taxon>Notoacmeibacteraceae</taxon>
        <taxon>Notoacmeibacter</taxon>
    </lineage>
</organism>
<dbReference type="Gene3D" id="2.40.50.100">
    <property type="match status" value="1"/>
</dbReference>
<dbReference type="AlphaFoldDB" id="A0A3L7JCS4"/>
<evidence type="ECO:0000256" key="1">
    <source>
        <dbReference type="ARBA" id="ARBA00009477"/>
    </source>
</evidence>
<gene>
    <name evidence="3" type="ORF">D8780_07775</name>
</gene>
<dbReference type="NCBIfam" id="TIGR01730">
    <property type="entry name" value="RND_mfp"/>
    <property type="match status" value="1"/>
</dbReference>
<protein>
    <submittedName>
        <fullName evidence="3">Efflux RND transporter periplasmic adaptor subunit</fullName>
    </submittedName>
</protein>
<sequence length="258" mass="28297">MRVVVGIISASIFLLCSSGWAQTFDKEKQPSALDIRGLVKASDRVEISTDIVAAITETPFRDGERFRKGDILIRLDCGQYRAELTAARAAVNSARLEYNQKVQLKTYGAAGKGEVDIAASRFRRSEAEAEALAERLRRCEIPAPFDGRVVAMNVAVSEFPEGGGSPLMIVLDDRRLEIEFVAPSHWLRWIAVDWPFAFEVDETGETLNGSIERIAAEVDPISQTIRIIGRIDGEKGRTLAGMSGNVQILSETTGAISR</sequence>
<dbReference type="InterPro" id="IPR006143">
    <property type="entry name" value="RND_pump_MFP"/>
</dbReference>
<evidence type="ECO:0000313" key="3">
    <source>
        <dbReference type="EMBL" id="RLQ88115.1"/>
    </source>
</evidence>
<dbReference type="SUPFAM" id="SSF111369">
    <property type="entry name" value="HlyD-like secretion proteins"/>
    <property type="match status" value="1"/>
</dbReference>
<feature type="signal peptide" evidence="2">
    <location>
        <begin position="1"/>
        <end position="21"/>
    </location>
</feature>
<comment type="similarity">
    <text evidence="1">Belongs to the membrane fusion protein (MFP) (TC 8.A.1) family.</text>
</comment>
<evidence type="ECO:0000256" key="2">
    <source>
        <dbReference type="SAM" id="SignalP"/>
    </source>
</evidence>
<dbReference type="Gene3D" id="2.40.30.170">
    <property type="match status" value="1"/>
</dbReference>
<dbReference type="PANTHER" id="PTHR30469">
    <property type="entry name" value="MULTIDRUG RESISTANCE PROTEIN MDTA"/>
    <property type="match status" value="1"/>
</dbReference>
<proteinExistence type="inferred from homology"/>
<dbReference type="Gene3D" id="1.10.287.470">
    <property type="entry name" value="Helix hairpin bin"/>
    <property type="match status" value="1"/>
</dbReference>
<dbReference type="RefSeq" id="WP_121645080.1">
    <property type="nucleotide sequence ID" value="NZ_RCWN01000001.1"/>
</dbReference>
<keyword evidence="4" id="KW-1185">Reference proteome</keyword>
<comment type="caution">
    <text evidence="3">The sequence shown here is derived from an EMBL/GenBank/DDBJ whole genome shotgun (WGS) entry which is preliminary data.</text>
</comment>